<dbReference type="AlphaFoldDB" id="A0A9D1E958"/>
<comment type="caution">
    <text evidence="9">The sequence shown here is derived from an EMBL/GenBank/DDBJ whole genome shotgun (WGS) entry which is preliminary data.</text>
</comment>
<evidence type="ECO:0000256" key="2">
    <source>
        <dbReference type="ARBA" id="ARBA00012323"/>
    </source>
</evidence>
<evidence type="ECO:0000256" key="1">
    <source>
        <dbReference type="ARBA" id="ARBA00006479"/>
    </source>
</evidence>
<dbReference type="GO" id="GO:0005737">
    <property type="term" value="C:cytoplasm"/>
    <property type="evidence" value="ECO:0007669"/>
    <property type="project" value="InterPro"/>
</dbReference>
<dbReference type="InterPro" id="IPR000600">
    <property type="entry name" value="ROK"/>
</dbReference>
<dbReference type="NCBIfam" id="TIGR00744">
    <property type="entry name" value="ROK_glcA_fam"/>
    <property type="match status" value="1"/>
</dbReference>
<dbReference type="EMBL" id="DVHM01000085">
    <property type="protein sequence ID" value="HIR70687.1"/>
    <property type="molecule type" value="Genomic_DNA"/>
</dbReference>
<reference evidence="9" key="2">
    <citation type="journal article" date="2021" name="PeerJ">
        <title>Extensive microbial diversity within the chicken gut microbiome revealed by metagenomics and culture.</title>
        <authorList>
            <person name="Gilroy R."/>
            <person name="Ravi A."/>
            <person name="Getino M."/>
            <person name="Pursley I."/>
            <person name="Horton D.L."/>
            <person name="Alikhan N.F."/>
            <person name="Baker D."/>
            <person name="Gharbi K."/>
            <person name="Hall N."/>
            <person name="Watson M."/>
            <person name="Adriaenssens E.M."/>
            <person name="Foster-Nyarko E."/>
            <person name="Jarju S."/>
            <person name="Secka A."/>
            <person name="Antonio M."/>
            <person name="Oren A."/>
            <person name="Chaudhuri R.R."/>
            <person name="La Ragione R."/>
            <person name="Hildebrand F."/>
            <person name="Pallen M.J."/>
        </authorList>
    </citation>
    <scope>NUCLEOTIDE SEQUENCE</scope>
    <source>
        <strain evidence="9">ChiSjej5B23-6657</strain>
    </source>
</reference>
<dbReference type="SUPFAM" id="SSF53067">
    <property type="entry name" value="Actin-like ATPase domain"/>
    <property type="match status" value="1"/>
</dbReference>
<dbReference type="PANTHER" id="PTHR18964">
    <property type="entry name" value="ROK (REPRESSOR, ORF, KINASE) FAMILY"/>
    <property type="match status" value="1"/>
</dbReference>
<dbReference type="Pfam" id="PF00480">
    <property type="entry name" value="ROK"/>
    <property type="match status" value="1"/>
</dbReference>
<evidence type="ECO:0000256" key="4">
    <source>
        <dbReference type="ARBA" id="ARBA00022679"/>
    </source>
</evidence>
<keyword evidence="4 9" id="KW-0808">Transferase</keyword>
<reference evidence="9" key="1">
    <citation type="submission" date="2020-10" db="EMBL/GenBank/DDBJ databases">
        <authorList>
            <person name="Gilroy R."/>
        </authorList>
    </citation>
    <scope>NUCLEOTIDE SEQUENCE</scope>
    <source>
        <strain evidence="9">ChiSjej5B23-6657</strain>
    </source>
</reference>
<keyword evidence="5" id="KW-0547">Nucleotide-binding</keyword>
<evidence type="ECO:0000256" key="3">
    <source>
        <dbReference type="ARBA" id="ARBA00014701"/>
    </source>
</evidence>
<name>A0A9D1E958_9FIRM</name>
<dbReference type="PANTHER" id="PTHR18964:SF149">
    <property type="entry name" value="BIFUNCTIONAL UDP-N-ACETYLGLUCOSAMINE 2-EPIMERASE_N-ACETYLMANNOSAMINE KINASE"/>
    <property type="match status" value="1"/>
</dbReference>
<evidence type="ECO:0000256" key="8">
    <source>
        <dbReference type="ARBA" id="ARBA00032386"/>
    </source>
</evidence>
<comment type="similarity">
    <text evidence="1">Belongs to the ROK (NagC/XylR) family.</text>
</comment>
<dbReference type="GO" id="GO:0004340">
    <property type="term" value="F:glucokinase activity"/>
    <property type="evidence" value="ECO:0007669"/>
    <property type="project" value="UniProtKB-EC"/>
</dbReference>
<evidence type="ECO:0000256" key="5">
    <source>
        <dbReference type="ARBA" id="ARBA00022741"/>
    </source>
</evidence>
<evidence type="ECO:0000313" key="9">
    <source>
        <dbReference type="EMBL" id="HIR70687.1"/>
    </source>
</evidence>
<keyword evidence="7" id="KW-0067">ATP-binding</keyword>
<evidence type="ECO:0000256" key="7">
    <source>
        <dbReference type="ARBA" id="ARBA00022840"/>
    </source>
</evidence>
<evidence type="ECO:0000256" key="6">
    <source>
        <dbReference type="ARBA" id="ARBA00022777"/>
    </source>
</evidence>
<evidence type="ECO:0000313" key="10">
    <source>
        <dbReference type="Proteomes" id="UP000823912"/>
    </source>
</evidence>
<sequence>MKEYGFGADLGGTTCKLGLFKTDGTLLEKWEIPTDTSDDGANILKDIAAAVHSKMVEKSLTKEMVEGLGIGVPGPVGKDGVVNRAVNLGWGVKPVAQELGDLVGLKVRVANDANIAALGESWMGSGKGFDSVIMVTLGTGIGGGIVIDGQILSGAHGAAGEIGHLTVNEQELEACGCGRFGCLEQYASATGIARYARKTLANNEEPSRLREIAPEELTAKDIFDVAKEGDRIANEVVENVCRLLASALAKICVVVDPEAVLIGGGVSKAGQILLDAIVEPFQGMAFHACKDTKILLASLGNDAGIYGGVRLILD</sequence>
<organism evidence="9 10">
    <name type="scientific">Candidatus Pullilachnospira gallistercoris</name>
    <dbReference type="NCBI Taxonomy" id="2840911"/>
    <lineage>
        <taxon>Bacteria</taxon>
        <taxon>Bacillati</taxon>
        <taxon>Bacillota</taxon>
        <taxon>Clostridia</taxon>
        <taxon>Lachnospirales</taxon>
        <taxon>Lachnospiraceae</taxon>
        <taxon>Lachnospiraceae incertae sedis</taxon>
        <taxon>Candidatus Pullilachnospira</taxon>
    </lineage>
</organism>
<keyword evidence="6" id="KW-0418">Kinase</keyword>
<dbReference type="PROSITE" id="PS01125">
    <property type="entry name" value="ROK"/>
    <property type="match status" value="1"/>
</dbReference>
<dbReference type="Gene3D" id="3.30.420.40">
    <property type="match status" value="2"/>
</dbReference>
<dbReference type="InterPro" id="IPR043129">
    <property type="entry name" value="ATPase_NBD"/>
</dbReference>
<dbReference type="Proteomes" id="UP000823912">
    <property type="component" value="Unassembled WGS sequence"/>
</dbReference>
<gene>
    <name evidence="9" type="ORF">IAA55_05350</name>
</gene>
<dbReference type="InterPro" id="IPR049874">
    <property type="entry name" value="ROK_cs"/>
</dbReference>
<protein>
    <recommendedName>
        <fullName evidence="3">Glucokinase</fullName>
        <ecNumber evidence="2">2.7.1.2</ecNumber>
    </recommendedName>
    <alternativeName>
        <fullName evidence="8">Glucose kinase</fullName>
    </alternativeName>
</protein>
<dbReference type="InterPro" id="IPR004654">
    <property type="entry name" value="ROK_glcA"/>
</dbReference>
<dbReference type="EC" id="2.7.1.2" evidence="2"/>
<dbReference type="GO" id="GO:0005524">
    <property type="term" value="F:ATP binding"/>
    <property type="evidence" value="ECO:0007669"/>
    <property type="project" value="UniProtKB-KW"/>
</dbReference>
<dbReference type="GO" id="GO:0006096">
    <property type="term" value="P:glycolytic process"/>
    <property type="evidence" value="ECO:0007669"/>
    <property type="project" value="InterPro"/>
</dbReference>
<accession>A0A9D1E958</accession>
<proteinExistence type="inferred from homology"/>